<protein>
    <submittedName>
        <fullName evidence="14">Energy transducer TonB</fullName>
    </submittedName>
    <submittedName>
        <fullName evidence="13">Transport protein TonB</fullName>
    </submittedName>
</protein>
<reference evidence="14 16" key="3">
    <citation type="submission" date="2020-12" db="EMBL/GenBank/DDBJ databases">
        <title>Enhanced detection system for hospital associated transmission using whole genome sequencing surveillance.</title>
        <authorList>
            <person name="Harrison L.H."/>
            <person name="Van Tyne D."/>
            <person name="Marsh J.W."/>
            <person name="Griffith M.P."/>
            <person name="Snyder D.J."/>
            <person name="Cooper V.S."/>
            <person name="Mustapha M."/>
        </authorList>
    </citation>
    <scope>NUCLEOTIDE SEQUENCE [LARGE SCALE GENOMIC DNA]</scope>
    <source>
        <strain evidence="14 16">PR00195</strain>
    </source>
</reference>
<evidence type="ECO:0000313" key="15">
    <source>
        <dbReference type="Proteomes" id="UP000183920"/>
    </source>
</evidence>
<evidence type="ECO:0000256" key="2">
    <source>
        <dbReference type="ARBA" id="ARBA00006555"/>
    </source>
</evidence>
<dbReference type="SUPFAM" id="SSF74653">
    <property type="entry name" value="TolA/TonB C-terminal domain"/>
    <property type="match status" value="1"/>
</dbReference>
<proteinExistence type="inferred from homology"/>
<feature type="transmembrane region" description="Helical" evidence="11">
    <location>
        <begin position="12"/>
        <end position="37"/>
    </location>
</feature>
<feature type="compositionally biased region" description="Low complexity" evidence="10">
    <location>
        <begin position="143"/>
        <end position="159"/>
    </location>
</feature>
<dbReference type="GO" id="GO:0015031">
    <property type="term" value="P:protein transport"/>
    <property type="evidence" value="ECO:0007669"/>
    <property type="project" value="UniProtKB-KW"/>
</dbReference>
<feature type="domain" description="TonB C-terminal" evidence="12">
    <location>
        <begin position="170"/>
        <end position="265"/>
    </location>
</feature>
<dbReference type="Proteomes" id="UP000183920">
    <property type="component" value="Unassembled WGS sequence"/>
</dbReference>
<comment type="similarity">
    <text evidence="2">Belongs to the TonB family.</text>
</comment>
<evidence type="ECO:0000256" key="11">
    <source>
        <dbReference type="SAM" id="Phobius"/>
    </source>
</evidence>
<evidence type="ECO:0000256" key="3">
    <source>
        <dbReference type="ARBA" id="ARBA00022448"/>
    </source>
</evidence>
<evidence type="ECO:0000256" key="6">
    <source>
        <dbReference type="ARBA" id="ARBA00022692"/>
    </source>
</evidence>
<dbReference type="InterPro" id="IPR051045">
    <property type="entry name" value="TonB-dependent_transducer"/>
</dbReference>
<dbReference type="Pfam" id="PF03544">
    <property type="entry name" value="TonB_C"/>
    <property type="match status" value="1"/>
</dbReference>
<keyword evidence="9 11" id="KW-0472">Membrane</keyword>
<dbReference type="GeneID" id="76521745"/>
<accession>A0A379EI41</accession>
<evidence type="ECO:0000256" key="4">
    <source>
        <dbReference type="ARBA" id="ARBA00022475"/>
    </source>
</evidence>
<reference evidence="15" key="2">
    <citation type="submission" date="2015-06" db="EMBL/GenBank/DDBJ databases">
        <authorList>
            <person name="Urmite Genomes"/>
        </authorList>
    </citation>
    <scope>NUCLEOTIDE SEQUENCE [LARGE SCALE GENOMIC DNA]</scope>
    <source>
        <strain evidence="15">CSUR P1867</strain>
    </source>
</reference>
<name>A0A0G4Q8Q4_9GAMM</name>
<dbReference type="EMBL" id="JAEKCB010000003">
    <property type="protein sequence ID" value="MBJ2117722.1"/>
    <property type="molecule type" value="Genomic_DNA"/>
</dbReference>
<keyword evidence="8 11" id="KW-1133">Transmembrane helix</keyword>
<evidence type="ECO:0000256" key="8">
    <source>
        <dbReference type="ARBA" id="ARBA00022989"/>
    </source>
</evidence>
<dbReference type="PROSITE" id="PS52015">
    <property type="entry name" value="TONB_CTD"/>
    <property type="match status" value="1"/>
</dbReference>
<dbReference type="PANTHER" id="PTHR33446:SF2">
    <property type="entry name" value="PROTEIN TONB"/>
    <property type="match status" value="1"/>
</dbReference>
<evidence type="ECO:0000313" key="16">
    <source>
        <dbReference type="Proteomes" id="UP000619976"/>
    </source>
</evidence>
<keyword evidence="5" id="KW-0997">Cell inner membrane</keyword>
<feature type="region of interest" description="Disordered" evidence="10">
    <location>
        <begin position="129"/>
        <end position="159"/>
    </location>
</feature>
<evidence type="ECO:0000256" key="10">
    <source>
        <dbReference type="SAM" id="MobiDB-lite"/>
    </source>
</evidence>
<dbReference type="GO" id="GO:0031992">
    <property type="term" value="F:energy transducer activity"/>
    <property type="evidence" value="ECO:0007669"/>
    <property type="project" value="TreeGrafter"/>
</dbReference>
<comment type="subcellular location">
    <subcellularLocation>
        <location evidence="1">Cell inner membrane</location>
        <topology evidence="1">Single-pass membrane protein</topology>
        <orientation evidence="1">Periplasmic side</orientation>
    </subcellularLocation>
</comment>
<dbReference type="AlphaFoldDB" id="A0A0G4Q8Q4"/>
<evidence type="ECO:0000313" key="13">
    <source>
        <dbReference type="EMBL" id="CRL61989.1"/>
    </source>
</evidence>
<dbReference type="Proteomes" id="UP000619976">
    <property type="component" value="Unassembled WGS sequence"/>
</dbReference>
<keyword evidence="16" id="KW-1185">Reference proteome</keyword>
<evidence type="ECO:0000256" key="5">
    <source>
        <dbReference type="ARBA" id="ARBA00022519"/>
    </source>
</evidence>
<dbReference type="GO" id="GO:0098797">
    <property type="term" value="C:plasma membrane protein complex"/>
    <property type="evidence" value="ECO:0007669"/>
    <property type="project" value="TreeGrafter"/>
</dbReference>
<keyword evidence="3" id="KW-0813">Transport</keyword>
<keyword evidence="6 11" id="KW-0812">Transmembrane</keyword>
<evidence type="ECO:0000256" key="1">
    <source>
        <dbReference type="ARBA" id="ARBA00004383"/>
    </source>
</evidence>
<dbReference type="NCBIfam" id="TIGR01352">
    <property type="entry name" value="tonB_Cterm"/>
    <property type="match status" value="1"/>
</dbReference>
<dbReference type="InterPro" id="IPR006260">
    <property type="entry name" value="TonB/TolA_C"/>
</dbReference>
<evidence type="ECO:0000313" key="14">
    <source>
        <dbReference type="EMBL" id="MBJ2117722.1"/>
    </source>
</evidence>
<sequence>MSSMSATFPRRWSFSIGGLTASILFHVTLVVVAIGWITSKEERYGVLPPAMTMDLGIYQLAQTETKDVPVGPEKVMSVPEPAETEPEPIKEVLDLPKMPVVEQGTYERLPEKPKVKPVVKPKPVAVKVPDDLPVSEAPSDITSAPASGSNTSSSAQFNSLSSSSVSGQIGWESLVHSHINTYKRYPRTALRFKATGVTQVSIMLNAKGELLDAKVETSSGNRILDKEALNTIKRASPFPAPESYRLVNGNISFTVPLGFDYRQES</sequence>
<accession>A0A0G4Q8Q4</accession>
<keyword evidence="7" id="KW-0653">Protein transport</keyword>
<dbReference type="RefSeq" id="WP_006535271.1">
    <property type="nucleotide sequence ID" value="NZ_CAXOKJ010000002.1"/>
</dbReference>
<dbReference type="PANTHER" id="PTHR33446">
    <property type="entry name" value="PROTEIN TONB-RELATED"/>
    <property type="match status" value="1"/>
</dbReference>
<dbReference type="GO" id="GO:0055085">
    <property type="term" value="P:transmembrane transport"/>
    <property type="evidence" value="ECO:0007669"/>
    <property type="project" value="InterPro"/>
</dbReference>
<dbReference type="Gene3D" id="3.30.1150.10">
    <property type="match status" value="1"/>
</dbReference>
<dbReference type="InterPro" id="IPR037682">
    <property type="entry name" value="TonB_C"/>
</dbReference>
<reference evidence="13" key="1">
    <citation type="submission" date="2015-06" db="EMBL/GenBank/DDBJ databases">
        <authorList>
            <person name="Urmite Genomes Urmite Genomes"/>
        </authorList>
    </citation>
    <scope>NUCLEOTIDE SEQUENCE [LARGE SCALE GENOMIC DNA]</scope>
    <source>
        <strain evidence="13">CSUR P1867</strain>
    </source>
</reference>
<keyword evidence="4" id="KW-1003">Cell membrane</keyword>
<evidence type="ECO:0000256" key="9">
    <source>
        <dbReference type="ARBA" id="ARBA00023136"/>
    </source>
</evidence>
<dbReference type="EMBL" id="CVRY01000003">
    <property type="protein sequence ID" value="CRL61989.1"/>
    <property type="molecule type" value="Genomic_DNA"/>
</dbReference>
<organism evidence="13 15">
    <name type="scientific">Proteus penneri</name>
    <dbReference type="NCBI Taxonomy" id="102862"/>
    <lineage>
        <taxon>Bacteria</taxon>
        <taxon>Pseudomonadati</taxon>
        <taxon>Pseudomonadota</taxon>
        <taxon>Gammaproteobacteria</taxon>
        <taxon>Enterobacterales</taxon>
        <taxon>Morganellaceae</taxon>
        <taxon>Proteus</taxon>
    </lineage>
</organism>
<evidence type="ECO:0000259" key="12">
    <source>
        <dbReference type="PROSITE" id="PS52015"/>
    </source>
</evidence>
<evidence type="ECO:0000256" key="7">
    <source>
        <dbReference type="ARBA" id="ARBA00022927"/>
    </source>
</evidence>
<gene>
    <name evidence="13" type="ORF">BN1804_01753</name>
    <name evidence="14" type="ORF">JFQ69_08630</name>
</gene>